<protein>
    <recommendedName>
        <fullName evidence="8">NTR domain-containing protein</fullName>
    </recommendedName>
</protein>
<dbReference type="GO" id="GO:0051045">
    <property type="term" value="P:negative regulation of membrane protein ectodomain proteolysis"/>
    <property type="evidence" value="ECO:0007669"/>
    <property type="project" value="TreeGrafter"/>
</dbReference>
<feature type="disulfide bond" evidence="4">
    <location>
        <begin position="158"/>
        <end position="165"/>
    </location>
</feature>
<keyword evidence="7" id="KW-1185">Reference proteome</keyword>
<feature type="disulfide bond" evidence="4">
    <location>
        <begin position="173"/>
        <end position="195"/>
    </location>
</feature>
<dbReference type="PANTHER" id="PTHR11844">
    <property type="entry name" value="METALLOPROTEASE INHIBITOR"/>
    <property type="match status" value="1"/>
</dbReference>
<dbReference type="PANTHER" id="PTHR11844:SF10">
    <property type="entry name" value="NTR DOMAIN-CONTAINING PROTEIN"/>
    <property type="match status" value="1"/>
</dbReference>
<evidence type="ECO:0000256" key="1">
    <source>
        <dbReference type="ARBA" id="ARBA00004613"/>
    </source>
</evidence>
<evidence type="ECO:0000256" key="3">
    <source>
        <dbReference type="PIRSR" id="PIRSR601820-1"/>
    </source>
</evidence>
<keyword evidence="4" id="KW-1015">Disulfide bond</keyword>
<dbReference type="GO" id="GO:0005615">
    <property type="term" value="C:extracellular space"/>
    <property type="evidence" value="ECO:0007669"/>
    <property type="project" value="TreeGrafter"/>
</dbReference>
<dbReference type="GO" id="GO:0034097">
    <property type="term" value="P:response to cytokine"/>
    <property type="evidence" value="ECO:0007669"/>
    <property type="project" value="TreeGrafter"/>
</dbReference>
<keyword evidence="3" id="KW-0479">Metal-binding</keyword>
<evidence type="ECO:0000256" key="5">
    <source>
        <dbReference type="SAM" id="SignalP"/>
    </source>
</evidence>
<evidence type="ECO:0008006" key="8">
    <source>
        <dbReference type="Google" id="ProtNLM"/>
    </source>
</evidence>
<name>A0A8C9HSD5_9PRIM</name>
<keyword evidence="5" id="KW-0732">Signal</keyword>
<dbReference type="Gene3D" id="3.90.370.10">
    <property type="entry name" value="Tissue inhibitor of metalloproteinase-1. Chain B, domain 1"/>
    <property type="match status" value="1"/>
</dbReference>
<sequence>MFVPQFVPFVPLARTMDPSFLLSFPLLLTLLPPCNACLCKLLHPQTVYCETDVGESRETPGKSTKERISPLGYRTILKAPKGTSEISYIYTPRRVEDCGYTVVNSHQSQLLIAGYLSRGKVYFTRCHLFYFWYRLTPHQQLGFQSLYNAGCDCQILPCLLCWRNCPEPDVTDCTWKQANCEYSIWNGDESLFSTCVPSTSGRCGWTRISLRPSNTTLPNSLLTTIPPSSSLTPLP</sequence>
<feature type="binding site" evidence="3">
    <location>
        <position position="37"/>
    </location>
    <ligand>
        <name>Zn(2+)</name>
        <dbReference type="ChEBI" id="CHEBI:29105"/>
        <note>ligand shared with metalloproteinase partner</note>
    </ligand>
</feature>
<dbReference type="SMART" id="SM00206">
    <property type="entry name" value="NTR"/>
    <property type="match status" value="1"/>
</dbReference>
<dbReference type="Ensembl" id="ENSPTET00000036110.1">
    <property type="protein sequence ID" value="ENSPTEP00000025527.1"/>
    <property type="gene ID" value="ENSPTEG00000025806.1"/>
</dbReference>
<proteinExistence type="predicted"/>
<comment type="subcellular location">
    <subcellularLocation>
        <location evidence="1">Secreted</location>
    </subcellularLocation>
</comment>
<keyword evidence="2" id="KW-0964">Secreted</keyword>
<dbReference type="Pfam" id="PF00965">
    <property type="entry name" value="TIMP"/>
    <property type="match status" value="1"/>
</dbReference>
<dbReference type="AlphaFoldDB" id="A0A8C9HSD5"/>
<dbReference type="InterPro" id="IPR008993">
    <property type="entry name" value="TIMP-like_OB-fold"/>
</dbReference>
<evidence type="ECO:0000256" key="2">
    <source>
        <dbReference type="ARBA" id="ARBA00022525"/>
    </source>
</evidence>
<organism evidence="6 7">
    <name type="scientific">Piliocolobus tephrosceles</name>
    <name type="common">Ugandan red Colobus</name>
    <dbReference type="NCBI Taxonomy" id="591936"/>
    <lineage>
        <taxon>Eukaryota</taxon>
        <taxon>Metazoa</taxon>
        <taxon>Chordata</taxon>
        <taxon>Craniata</taxon>
        <taxon>Vertebrata</taxon>
        <taxon>Euteleostomi</taxon>
        <taxon>Mammalia</taxon>
        <taxon>Eutheria</taxon>
        <taxon>Euarchontoglires</taxon>
        <taxon>Primates</taxon>
        <taxon>Haplorrhini</taxon>
        <taxon>Catarrhini</taxon>
        <taxon>Cercopithecidae</taxon>
        <taxon>Colobinae</taxon>
        <taxon>Piliocolobus</taxon>
    </lineage>
</organism>
<evidence type="ECO:0000256" key="4">
    <source>
        <dbReference type="PIRSR" id="PIRSR601820-3"/>
    </source>
</evidence>
<dbReference type="Proteomes" id="UP000694416">
    <property type="component" value="Unplaced"/>
</dbReference>
<dbReference type="InterPro" id="IPR001820">
    <property type="entry name" value="TIMP"/>
</dbReference>
<dbReference type="InterPro" id="IPR027465">
    <property type="entry name" value="TIMP_C"/>
</dbReference>
<feature type="disulfide bond" evidence="4">
    <location>
        <begin position="39"/>
        <end position="126"/>
    </location>
</feature>
<dbReference type="Gene3D" id="2.40.50.120">
    <property type="match status" value="1"/>
</dbReference>
<dbReference type="GO" id="GO:0046872">
    <property type="term" value="F:metal ion binding"/>
    <property type="evidence" value="ECO:0007669"/>
    <property type="project" value="UniProtKB-KW"/>
</dbReference>
<dbReference type="GO" id="GO:0009725">
    <property type="term" value="P:response to hormone"/>
    <property type="evidence" value="ECO:0007669"/>
    <property type="project" value="TreeGrafter"/>
</dbReference>
<accession>A0A8C9HSD5</accession>
<dbReference type="SUPFAM" id="SSF50242">
    <property type="entry name" value="TIMP-like"/>
    <property type="match status" value="1"/>
</dbReference>
<feature type="disulfide bond" evidence="4">
    <location>
        <begin position="153"/>
        <end position="203"/>
    </location>
</feature>
<reference evidence="6" key="2">
    <citation type="submission" date="2025-09" db="UniProtKB">
        <authorList>
            <consortium name="Ensembl"/>
        </authorList>
    </citation>
    <scope>IDENTIFICATION</scope>
</reference>
<dbReference type="GO" id="GO:0008191">
    <property type="term" value="F:metalloendopeptidase inhibitor activity"/>
    <property type="evidence" value="ECO:0007669"/>
    <property type="project" value="InterPro"/>
</dbReference>
<keyword evidence="3" id="KW-0862">Zinc</keyword>
<feature type="chain" id="PRO_5034065212" description="NTR domain-containing protein" evidence="5">
    <location>
        <begin position="37"/>
        <end position="235"/>
    </location>
</feature>
<reference evidence="6" key="1">
    <citation type="submission" date="2025-08" db="UniProtKB">
        <authorList>
            <consortium name="Ensembl"/>
        </authorList>
    </citation>
    <scope>IDENTIFICATION</scope>
</reference>
<evidence type="ECO:0000313" key="7">
    <source>
        <dbReference type="Proteomes" id="UP000694416"/>
    </source>
</evidence>
<dbReference type="GO" id="GO:0002020">
    <property type="term" value="F:protease binding"/>
    <property type="evidence" value="ECO:0007669"/>
    <property type="project" value="TreeGrafter"/>
</dbReference>
<feature type="signal peptide" evidence="5">
    <location>
        <begin position="1"/>
        <end position="36"/>
    </location>
</feature>
<feature type="disulfide bond" evidence="4">
    <location>
        <begin position="49"/>
        <end position="151"/>
    </location>
</feature>
<dbReference type="GO" id="GO:0031012">
    <property type="term" value="C:extracellular matrix"/>
    <property type="evidence" value="ECO:0007669"/>
    <property type="project" value="TreeGrafter"/>
</dbReference>
<feature type="disulfide bond" evidence="4">
    <location>
        <begin position="37"/>
        <end position="98"/>
    </location>
</feature>
<evidence type="ECO:0000313" key="6">
    <source>
        <dbReference type="Ensembl" id="ENSPTEP00000025527.1"/>
    </source>
</evidence>